<dbReference type="EMBL" id="JO844084">
    <property type="protein sequence ID" value="AEO35701.1"/>
    <property type="molecule type" value="mRNA"/>
</dbReference>
<dbReference type="Pfam" id="PF01607">
    <property type="entry name" value="CBM_14"/>
    <property type="match status" value="1"/>
</dbReference>
<dbReference type="SUPFAM" id="SSF57625">
    <property type="entry name" value="Invertebrate chitin-binding proteins"/>
    <property type="match status" value="1"/>
</dbReference>
<feature type="domain" description="Chitin-binding type-2" evidence="2">
    <location>
        <begin position="28"/>
        <end position="87"/>
    </location>
</feature>
<dbReference type="Gene3D" id="2.170.140.10">
    <property type="entry name" value="Chitin binding domain"/>
    <property type="match status" value="1"/>
</dbReference>
<feature type="chain" id="PRO_5003447222" description="Chitin-binding type-2 domain-containing protein" evidence="1">
    <location>
        <begin position="21"/>
        <end position="134"/>
    </location>
</feature>
<evidence type="ECO:0000256" key="1">
    <source>
        <dbReference type="SAM" id="SignalP"/>
    </source>
</evidence>
<proteinExistence type="evidence at transcript level"/>
<dbReference type="InterPro" id="IPR002557">
    <property type="entry name" value="Chitin-bd_dom"/>
</dbReference>
<keyword evidence="1" id="KW-0732">Signal</keyword>
<dbReference type="GO" id="GO:0005576">
    <property type="term" value="C:extracellular region"/>
    <property type="evidence" value="ECO:0007669"/>
    <property type="project" value="InterPro"/>
</dbReference>
<evidence type="ECO:0000313" key="3">
    <source>
        <dbReference type="EMBL" id="AEO35701.1"/>
    </source>
</evidence>
<organism evidence="3">
    <name type="scientific">Amblyomma maculatum</name>
    <name type="common">Gulf Coast tick</name>
    <dbReference type="NCBI Taxonomy" id="34609"/>
    <lineage>
        <taxon>Eukaryota</taxon>
        <taxon>Metazoa</taxon>
        <taxon>Ecdysozoa</taxon>
        <taxon>Arthropoda</taxon>
        <taxon>Chelicerata</taxon>
        <taxon>Arachnida</taxon>
        <taxon>Acari</taxon>
        <taxon>Parasitiformes</taxon>
        <taxon>Ixodida</taxon>
        <taxon>Ixodoidea</taxon>
        <taxon>Ixodidae</taxon>
        <taxon>Amblyomminae</taxon>
        <taxon>Amblyomma</taxon>
    </lineage>
</organism>
<dbReference type="SMART" id="SM00494">
    <property type="entry name" value="ChtBD2"/>
    <property type="match status" value="1"/>
</dbReference>
<sequence>MQVNVVLPIFALVAVVAVVGIPLPVPDYVVCPEVDDVGAIATLFPNVYNCSTYYMCEQGVPTLRDCTPNLAFNGQVCDFKYKVDCKELPITTEEPATTEAPTTTEAPVTIQAPKAQEKIIITKVVTEIIKTPQT</sequence>
<reference evidence="3" key="1">
    <citation type="journal article" date="2011" name="PLoS ONE">
        <title>A deep insight into the sialotranscriptome of the gulf coast tick, Amblyomma maculatum.</title>
        <authorList>
            <person name="Karim S."/>
            <person name="Singh P."/>
            <person name="Ribeiro J.M."/>
        </authorList>
    </citation>
    <scope>NUCLEOTIDE SEQUENCE</scope>
    <source>
        <tissue evidence="3">Salivary gland</tissue>
    </source>
</reference>
<evidence type="ECO:0000259" key="2">
    <source>
        <dbReference type="PROSITE" id="PS50940"/>
    </source>
</evidence>
<dbReference type="AlphaFoldDB" id="G3MQD3"/>
<protein>
    <recommendedName>
        <fullName evidence="2">Chitin-binding type-2 domain-containing protein</fullName>
    </recommendedName>
</protein>
<dbReference type="GO" id="GO:0008061">
    <property type="term" value="F:chitin binding"/>
    <property type="evidence" value="ECO:0007669"/>
    <property type="project" value="InterPro"/>
</dbReference>
<accession>G3MQD3</accession>
<dbReference type="InterPro" id="IPR036508">
    <property type="entry name" value="Chitin-bd_dom_sf"/>
</dbReference>
<dbReference type="PROSITE" id="PS50940">
    <property type="entry name" value="CHIT_BIND_II"/>
    <property type="match status" value="1"/>
</dbReference>
<name>G3MQD3_AMBMU</name>
<feature type="signal peptide" evidence="1">
    <location>
        <begin position="1"/>
        <end position="20"/>
    </location>
</feature>